<name>A0A1H5TT83_9FLAO</name>
<organism evidence="1 2">
    <name type="scientific">Halpernia humi</name>
    <dbReference type="NCBI Taxonomy" id="493375"/>
    <lineage>
        <taxon>Bacteria</taxon>
        <taxon>Pseudomonadati</taxon>
        <taxon>Bacteroidota</taxon>
        <taxon>Flavobacteriia</taxon>
        <taxon>Flavobacteriales</taxon>
        <taxon>Weeksellaceae</taxon>
        <taxon>Chryseobacterium group</taxon>
        <taxon>Halpernia</taxon>
    </lineage>
</organism>
<sequence>MCLLNFSKTHFHFNMKKIILIITILASGLFFSQEKSNKLGIFTSIDANIGFDLGDIIRTNQAQSQYEKDQLPPGKYHYGFSAMVGYHPLNWFSLSGGLRYSYIDPNFHLIYFKVQPQVFVGDLKDEDYTYFFANFGRKINQTAAKEAGFVGIGFGMIEPFGKRFGHQFQVNLDDQIIDGNGTIFIGISYGIILFSNKDL</sequence>
<reference evidence="2" key="1">
    <citation type="submission" date="2016-10" db="EMBL/GenBank/DDBJ databases">
        <authorList>
            <person name="Varghese N."/>
            <person name="Submissions S."/>
        </authorList>
    </citation>
    <scope>NUCLEOTIDE SEQUENCE [LARGE SCALE GENOMIC DNA]</scope>
    <source>
        <strain evidence="2">DSM 21580</strain>
    </source>
</reference>
<protein>
    <recommendedName>
        <fullName evidence="3">Outer membrane protein beta-barrel domain-containing protein</fullName>
    </recommendedName>
</protein>
<keyword evidence="2" id="KW-1185">Reference proteome</keyword>
<dbReference type="EMBL" id="FNUS01000001">
    <property type="protein sequence ID" value="SEF65418.1"/>
    <property type="molecule type" value="Genomic_DNA"/>
</dbReference>
<evidence type="ECO:0008006" key="3">
    <source>
        <dbReference type="Google" id="ProtNLM"/>
    </source>
</evidence>
<proteinExistence type="predicted"/>
<evidence type="ECO:0000313" key="2">
    <source>
        <dbReference type="Proteomes" id="UP000236738"/>
    </source>
</evidence>
<gene>
    <name evidence="1" type="ORF">SAMN05421847_0552</name>
</gene>
<accession>A0A1H5TT83</accession>
<evidence type="ECO:0000313" key="1">
    <source>
        <dbReference type="EMBL" id="SEF65418.1"/>
    </source>
</evidence>
<dbReference type="AlphaFoldDB" id="A0A1H5TT83"/>
<dbReference type="Proteomes" id="UP000236738">
    <property type="component" value="Unassembled WGS sequence"/>
</dbReference>